<name>A0A0R1UI43_9LACO</name>
<dbReference type="NCBIfam" id="TIGR00023">
    <property type="entry name" value="glycerol-3-phosphate 1-O-acyltransferase PlsY"/>
    <property type="match status" value="1"/>
</dbReference>
<dbReference type="STRING" id="417373.GCA_001570685_00701"/>
<keyword evidence="7 10" id="KW-0472">Membrane</keyword>
<comment type="pathway">
    <text evidence="10">Lipid metabolism; phospholipid metabolism.</text>
</comment>
<dbReference type="SMART" id="SM01207">
    <property type="entry name" value="G3P_acyltransf"/>
    <property type="match status" value="1"/>
</dbReference>
<dbReference type="GO" id="GO:0043772">
    <property type="term" value="F:acyl-phosphate glycerol-3-phosphate acyltransferase activity"/>
    <property type="evidence" value="ECO:0007669"/>
    <property type="project" value="UniProtKB-UniRule"/>
</dbReference>
<keyword evidence="4 10" id="KW-0812">Transmembrane</keyword>
<feature type="transmembrane region" description="Helical" evidence="10">
    <location>
        <begin position="158"/>
        <end position="179"/>
    </location>
</feature>
<keyword evidence="8 10" id="KW-0594">Phospholipid biosynthesis</keyword>
<dbReference type="Proteomes" id="UP000051084">
    <property type="component" value="Unassembled WGS sequence"/>
</dbReference>
<dbReference type="PANTHER" id="PTHR30309:SF0">
    <property type="entry name" value="GLYCEROL-3-PHOSPHATE ACYLTRANSFERASE-RELATED"/>
    <property type="match status" value="1"/>
</dbReference>
<keyword evidence="6 10" id="KW-0443">Lipid metabolism</keyword>
<organism evidence="11 12">
    <name type="scientific">Limosilactobacillus equigenerosi DSM 18793 = JCM 14505</name>
    <dbReference type="NCBI Taxonomy" id="1423742"/>
    <lineage>
        <taxon>Bacteria</taxon>
        <taxon>Bacillati</taxon>
        <taxon>Bacillota</taxon>
        <taxon>Bacilli</taxon>
        <taxon>Lactobacillales</taxon>
        <taxon>Lactobacillaceae</taxon>
        <taxon>Limosilactobacillus</taxon>
    </lineage>
</organism>
<dbReference type="PANTHER" id="PTHR30309">
    <property type="entry name" value="INNER MEMBRANE PROTEIN YGIH"/>
    <property type="match status" value="1"/>
</dbReference>
<evidence type="ECO:0000313" key="12">
    <source>
        <dbReference type="Proteomes" id="UP000051084"/>
    </source>
</evidence>
<feature type="transmembrane region" description="Helical" evidence="10">
    <location>
        <begin position="116"/>
        <end position="138"/>
    </location>
</feature>
<accession>A0A0R1UI43</accession>
<evidence type="ECO:0000256" key="6">
    <source>
        <dbReference type="ARBA" id="ARBA00023098"/>
    </source>
</evidence>
<feature type="transmembrane region" description="Helical" evidence="10">
    <location>
        <begin position="6"/>
        <end position="27"/>
    </location>
</feature>
<comment type="catalytic activity">
    <reaction evidence="10">
        <text>an acyl phosphate + sn-glycerol 3-phosphate = a 1-acyl-sn-glycero-3-phosphate + phosphate</text>
        <dbReference type="Rhea" id="RHEA:34075"/>
        <dbReference type="ChEBI" id="CHEBI:43474"/>
        <dbReference type="ChEBI" id="CHEBI:57597"/>
        <dbReference type="ChEBI" id="CHEBI:57970"/>
        <dbReference type="ChEBI" id="CHEBI:59918"/>
        <dbReference type="EC" id="2.3.1.275"/>
    </reaction>
</comment>
<evidence type="ECO:0000256" key="10">
    <source>
        <dbReference type="HAMAP-Rule" id="MF_01043"/>
    </source>
</evidence>
<evidence type="ECO:0000256" key="2">
    <source>
        <dbReference type="ARBA" id="ARBA00022516"/>
    </source>
</evidence>
<dbReference type="HAMAP" id="MF_01043">
    <property type="entry name" value="PlsY"/>
    <property type="match status" value="1"/>
</dbReference>
<comment type="subunit">
    <text evidence="10">Probably interacts with PlsX.</text>
</comment>
<keyword evidence="1 10" id="KW-1003">Cell membrane</keyword>
<keyword evidence="11" id="KW-0012">Acyltransferase</keyword>
<dbReference type="EC" id="2.3.1.275" evidence="10"/>
<dbReference type="InterPro" id="IPR003811">
    <property type="entry name" value="G3P_acylTferase_PlsY"/>
</dbReference>
<keyword evidence="12" id="KW-1185">Reference proteome</keyword>
<keyword evidence="9 10" id="KW-1208">Phospholipid metabolism</keyword>
<evidence type="ECO:0000256" key="8">
    <source>
        <dbReference type="ARBA" id="ARBA00023209"/>
    </source>
</evidence>
<evidence type="ECO:0000256" key="4">
    <source>
        <dbReference type="ARBA" id="ARBA00022692"/>
    </source>
</evidence>
<dbReference type="PATRIC" id="fig|1423742.4.peg.150"/>
<evidence type="ECO:0000256" key="5">
    <source>
        <dbReference type="ARBA" id="ARBA00022989"/>
    </source>
</evidence>
<evidence type="ECO:0000256" key="9">
    <source>
        <dbReference type="ARBA" id="ARBA00023264"/>
    </source>
</evidence>
<dbReference type="UniPathway" id="UPA00085"/>
<dbReference type="Pfam" id="PF02660">
    <property type="entry name" value="G3P_acyltransf"/>
    <property type="match status" value="1"/>
</dbReference>
<keyword evidence="2 10" id="KW-0444">Lipid biosynthesis</keyword>
<keyword evidence="5 10" id="KW-1133">Transmembrane helix</keyword>
<evidence type="ECO:0000256" key="3">
    <source>
        <dbReference type="ARBA" id="ARBA00022679"/>
    </source>
</evidence>
<dbReference type="RefSeq" id="WP_054652989.1">
    <property type="nucleotide sequence ID" value="NZ_AZGC01000049.1"/>
</dbReference>
<comment type="function">
    <text evidence="10">Catalyzes the transfer of an acyl group from acyl-phosphate (acyl-PO(4)) to glycerol-3-phosphate (G3P) to form lysophosphatidic acid (LPA). This enzyme utilizes acyl-phosphate as fatty acyl donor, but not acyl-CoA or acyl-ACP.</text>
</comment>
<dbReference type="AlphaFoldDB" id="A0A0R1UI43"/>
<protein>
    <recommendedName>
        <fullName evidence="10">Glycerol-3-phosphate acyltransferase</fullName>
    </recommendedName>
    <alternativeName>
        <fullName evidence="10">Acyl-PO4 G3P acyltransferase</fullName>
    </alternativeName>
    <alternativeName>
        <fullName evidence="10">Acyl-phosphate--glycerol-3-phosphate acyltransferase</fullName>
    </alternativeName>
    <alternativeName>
        <fullName evidence="10">G3P acyltransferase</fullName>
        <shortName evidence="10">GPAT</shortName>
        <ecNumber evidence="10">2.3.1.275</ecNumber>
    </alternativeName>
    <alternativeName>
        <fullName evidence="10">Lysophosphatidic acid synthase</fullName>
        <shortName evidence="10">LPA synthase</shortName>
    </alternativeName>
</protein>
<gene>
    <name evidence="10" type="primary">plsY</name>
    <name evidence="11" type="ORF">FC21_GL000141</name>
</gene>
<dbReference type="EMBL" id="AZGC01000049">
    <property type="protein sequence ID" value="KRL93040.1"/>
    <property type="molecule type" value="Genomic_DNA"/>
</dbReference>
<comment type="subcellular location">
    <subcellularLocation>
        <location evidence="10">Cell membrane</location>
        <topology evidence="10">Multi-pass membrane protein</topology>
    </subcellularLocation>
</comment>
<dbReference type="OrthoDB" id="9777124at2"/>
<reference evidence="11 12" key="1">
    <citation type="journal article" date="2015" name="Genome Announc.">
        <title>Expanding the biotechnology potential of lactobacilli through comparative genomics of 213 strains and associated genera.</title>
        <authorList>
            <person name="Sun Z."/>
            <person name="Harris H.M."/>
            <person name="McCann A."/>
            <person name="Guo C."/>
            <person name="Argimon S."/>
            <person name="Zhang W."/>
            <person name="Yang X."/>
            <person name="Jeffery I.B."/>
            <person name="Cooney J.C."/>
            <person name="Kagawa T.F."/>
            <person name="Liu W."/>
            <person name="Song Y."/>
            <person name="Salvetti E."/>
            <person name="Wrobel A."/>
            <person name="Rasinkangas P."/>
            <person name="Parkhill J."/>
            <person name="Rea M.C."/>
            <person name="O'Sullivan O."/>
            <person name="Ritari J."/>
            <person name="Douillard F.P."/>
            <person name="Paul Ross R."/>
            <person name="Yang R."/>
            <person name="Briner A.E."/>
            <person name="Felis G.E."/>
            <person name="de Vos W.M."/>
            <person name="Barrangou R."/>
            <person name="Klaenhammer T.R."/>
            <person name="Caufield P.W."/>
            <person name="Cui Y."/>
            <person name="Zhang H."/>
            <person name="O'Toole P.W."/>
        </authorList>
    </citation>
    <scope>NUCLEOTIDE SEQUENCE [LARGE SCALE GENOMIC DNA]</scope>
    <source>
        <strain evidence="11 12">DSM 18793</strain>
    </source>
</reference>
<comment type="caution">
    <text evidence="11">The sequence shown here is derived from an EMBL/GenBank/DDBJ whole genome shotgun (WGS) entry which is preliminary data.</text>
</comment>
<keyword evidence="3 10" id="KW-0808">Transferase</keyword>
<comment type="similarity">
    <text evidence="10">Belongs to the PlsY family.</text>
</comment>
<sequence>MNETWVQLAALAVFAYLLGSIPNGLIIGKLFYHKDIRQFGSGNIGTTNTFRVLGKKAGIMVFTLDVLKGAIPTAIAGALHTPINPLFIGIFAALGHAFSIYLHFTGGKIVATSAGILLGYHPILFFVGAAIFLITLYLTSMVSVGSLTVLTVMTITALGLQDWTLGVIGIFITGLSFYLHRSNIKRILNHNENMVKFGLGYQRRLRKQ</sequence>
<feature type="transmembrane region" description="Helical" evidence="10">
    <location>
        <begin position="86"/>
        <end position="104"/>
    </location>
</feature>
<evidence type="ECO:0000256" key="1">
    <source>
        <dbReference type="ARBA" id="ARBA00022475"/>
    </source>
</evidence>
<feature type="transmembrane region" description="Helical" evidence="10">
    <location>
        <begin position="59"/>
        <end position="80"/>
    </location>
</feature>
<proteinExistence type="inferred from homology"/>
<evidence type="ECO:0000256" key="7">
    <source>
        <dbReference type="ARBA" id="ARBA00023136"/>
    </source>
</evidence>
<dbReference type="GO" id="GO:0008654">
    <property type="term" value="P:phospholipid biosynthetic process"/>
    <property type="evidence" value="ECO:0007669"/>
    <property type="project" value="UniProtKB-UniRule"/>
</dbReference>
<evidence type="ECO:0000313" key="11">
    <source>
        <dbReference type="EMBL" id="KRL93040.1"/>
    </source>
</evidence>
<dbReference type="GO" id="GO:0005886">
    <property type="term" value="C:plasma membrane"/>
    <property type="evidence" value="ECO:0007669"/>
    <property type="project" value="UniProtKB-SubCell"/>
</dbReference>